<keyword evidence="3" id="KW-1185">Reference proteome</keyword>
<organism evidence="2 3">
    <name type="scientific">Polychaeton citri CBS 116435</name>
    <dbReference type="NCBI Taxonomy" id="1314669"/>
    <lineage>
        <taxon>Eukaryota</taxon>
        <taxon>Fungi</taxon>
        <taxon>Dikarya</taxon>
        <taxon>Ascomycota</taxon>
        <taxon>Pezizomycotina</taxon>
        <taxon>Dothideomycetes</taxon>
        <taxon>Dothideomycetidae</taxon>
        <taxon>Capnodiales</taxon>
        <taxon>Capnodiaceae</taxon>
        <taxon>Polychaeton</taxon>
    </lineage>
</organism>
<dbReference type="Proteomes" id="UP000799441">
    <property type="component" value="Unassembled WGS sequence"/>
</dbReference>
<dbReference type="AlphaFoldDB" id="A0A9P4ULP9"/>
<gene>
    <name evidence="2" type="ORF">K431DRAFT_125965</name>
</gene>
<comment type="caution">
    <text evidence="2">The sequence shown here is derived from an EMBL/GenBank/DDBJ whole genome shotgun (WGS) entry which is preliminary data.</text>
</comment>
<feature type="region of interest" description="Disordered" evidence="1">
    <location>
        <begin position="1"/>
        <end position="25"/>
    </location>
</feature>
<dbReference type="EMBL" id="MU003820">
    <property type="protein sequence ID" value="KAF2718754.1"/>
    <property type="molecule type" value="Genomic_DNA"/>
</dbReference>
<reference evidence="2" key="1">
    <citation type="journal article" date="2020" name="Stud. Mycol.">
        <title>101 Dothideomycetes genomes: a test case for predicting lifestyles and emergence of pathogens.</title>
        <authorList>
            <person name="Haridas S."/>
            <person name="Albert R."/>
            <person name="Binder M."/>
            <person name="Bloem J."/>
            <person name="Labutti K."/>
            <person name="Salamov A."/>
            <person name="Andreopoulos B."/>
            <person name="Baker S."/>
            <person name="Barry K."/>
            <person name="Bills G."/>
            <person name="Bluhm B."/>
            <person name="Cannon C."/>
            <person name="Castanera R."/>
            <person name="Culley D."/>
            <person name="Daum C."/>
            <person name="Ezra D."/>
            <person name="Gonzalez J."/>
            <person name="Henrissat B."/>
            <person name="Kuo A."/>
            <person name="Liang C."/>
            <person name="Lipzen A."/>
            <person name="Lutzoni F."/>
            <person name="Magnuson J."/>
            <person name="Mondo S."/>
            <person name="Nolan M."/>
            <person name="Ohm R."/>
            <person name="Pangilinan J."/>
            <person name="Park H.-J."/>
            <person name="Ramirez L."/>
            <person name="Alfaro M."/>
            <person name="Sun H."/>
            <person name="Tritt A."/>
            <person name="Yoshinaga Y."/>
            <person name="Zwiers L.-H."/>
            <person name="Turgeon B."/>
            <person name="Goodwin S."/>
            <person name="Spatafora J."/>
            <person name="Crous P."/>
            <person name="Grigoriev I."/>
        </authorList>
    </citation>
    <scope>NUCLEOTIDE SEQUENCE</scope>
    <source>
        <strain evidence="2">CBS 116435</strain>
    </source>
</reference>
<feature type="compositionally biased region" description="Polar residues" evidence="1">
    <location>
        <begin position="1"/>
        <end position="11"/>
    </location>
</feature>
<evidence type="ECO:0000313" key="2">
    <source>
        <dbReference type="EMBL" id="KAF2718754.1"/>
    </source>
</evidence>
<evidence type="ECO:0000256" key="1">
    <source>
        <dbReference type="SAM" id="MobiDB-lite"/>
    </source>
</evidence>
<name>A0A9P4ULP9_9PEZI</name>
<evidence type="ECO:0000313" key="3">
    <source>
        <dbReference type="Proteomes" id="UP000799441"/>
    </source>
</evidence>
<proteinExistence type="predicted"/>
<accession>A0A9P4ULP9</accession>
<sequence>MQTQASVTGQGSRPELDEVYGTNADDEVGVWEGDVSDERPLKYRASKRLPGVRLQHNEVTLTFSHAQALSRIRGSVSGREGCD</sequence>
<protein>
    <submittedName>
        <fullName evidence="2">Uncharacterized protein</fullName>
    </submittedName>
</protein>